<evidence type="ECO:0000256" key="4">
    <source>
        <dbReference type="RuleBase" id="RU003719"/>
    </source>
</evidence>
<dbReference type="Pfam" id="PF02826">
    <property type="entry name" value="2-Hacid_dh_C"/>
    <property type="match status" value="1"/>
</dbReference>
<dbReference type="GeneID" id="57969662"/>
<dbReference type="PANTHER" id="PTHR43761:SF1">
    <property type="entry name" value="D-ISOMER SPECIFIC 2-HYDROXYACID DEHYDROGENASE CATALYTIC DOMAIN-CONTAINING PROTEIN-RELATED"/>
    <property type="match status" value="1"/>
</dbReference>
<dbReference type="Proteomes" id="UP001300871">
    <property type="component" value="Unassembled WGS sequence"/>
</dbReference>
<dbReference type="InterPro" id="IPR050418">
    <property type="entry name" value="D-iso_2-hydroxyacid_DH_PdxB"/>
</dbReference>
<comment type="similarity">
    <text evidence="1 4">Belongs to the D-isomer specific 2-hydroxyacid dehydrogenase family.</text>
</comment>
<dbReference type="CDD" id="cd05299">
    <property type="entry name" value="CtBP_dh"/>
    <property type="match status" value="1"/>
</dbReference>
<feature type="domain" description="D-isomer specific 2-hydroxyacid dehydrogenase NAD-binding" evidence="6">
    <location>
        <begin position="115"/>
        <end position="291"/>
    </location>
</feature>
<evidence type="ECO:0000313" key="7">
    <source>
        <dbReference type="EMBL" id="MDB1998972.1"/>
    </source>
</evidence>
<dbReference type="GO" id="GO:0003714">
    <property type="term" value="F:transcription corepressor activity"/>
    <property type="evidence" value="ECO:0007669"/>
    <property type="project" value="InterPro"/>
</dbReference>
<proteinExistence type="inferred from homology"/>
<dbReference type="SUPFAM" id="SSF51735">
    <property type="entry name" value="NAD(P)-binding Rossmann-fold domains"/>
    <property type="match status" value="1"/>
</dbReference>
<dbReference type="InterPro" id="IPR036291">
    <property type="entry name" value="NAD(P)-bd_dom_sf"/>
</dbReference>
<evidence type="ECO:0000259" key="6">
    <source>
        <dbReference type="Pfam" id="PF02826"/>
    </source>
</evidence>
<dbReference type="FunFam" id="3.40.50.720:FF:000203">
    <property type="entry name" value="D-3-phosphoglycerate dehydrogenase (SerA)"/>
    <property type="match status" value="1"/>
</dbReference>
<reference evidence="7" key="1">
    <citation type="submission" date="2023-01" db="EMBL/GenBank/DDBJ databases">
        <title>Human gut microbiome strain richness.</title>
        <authorList>
            <person name="Chen-Liaw A."/>
        </authorList>
    </citation>
    <scope>NUCLEOTIDE SEQUENCE</scope>
    <source>
        <strain evidence="7">B1_m1001713B170214d0_201011</strain>
    </source>
</reference>
<gene>
    <name evidence="7" type="ORF">PM006_02015</name>
</gene>
<dbReference type="AlphaFoldDB" id="A0AAW6AQC2"/>
<sequence length="331" mass="36992">MGETNREKKVVISDYYYENLDLERQVLSEIQDTELFDYHCKTEDEVIEAAGDADVLIVQFSPVTRYVIEGLKRCRLIVRYAIGVDNIDVEAASEHGIYVANVPDYSLDEVSNHAIALLMACAKKLPALAASVKEGKWGYSLIKPLYRMEGQVLGLAGLGRIPALVARKMSGFGMRIIAYDPYIPEETAAKLGVDLVDFETLLSESDYLSVHCPLGPETRHLFDYDKFKKMKKTSFIINTARGGVICEKDMIRALREGEIAGAGLDVCEKEPIEPDNPLLQMENVIITPHVAWYSEEAVKSLQKKVAEEAARVLRGEKPLHPVNQPKFREGA</sequence>
<accession>A0AAW6AQC2</accession>
<dbReference type="InterPro" id="IPR006139">
    <property type="entry name" value="D-isomer_2_OHA_DH_cat_dom"/>
</dbReference>
<evidence type="ECO:0000256" key="3">
    <source>
        <dbReference type="ARBA" id="ARBA00023027"/>
    </source>
</evidence>
<evidence type="ECO:0000313" key="8">
    <source>
        <dbReference type="Proteomes" id="UP001300871"/>
    </source>
</evidence>
<keyword evidence="3" id="KW-0520">NAD</keyword>
<dbReference type="PANTHER" id="PTHR43761">
    <property type="entry name" value="D-ISOMER SPECIFIC 2-HYDROXYACID DEHYDROGENASE FAMILY PROTEIN (AFU_ORTHOLOGUE AFUA_1G13630)"/>
    <property type="match status" value="1"/>
</dbReference>
<feature type="domain" description="D-isomer specific 2-hydroxyacid dehydrogenase catalytic" evidence="5">
    <location>
        <begin position="24"/>
        <end position="323"/>
    </location>
</feature>
<dbReference type="GO" id="GO:0051287">
    <property type="term" value="F:NAD binding"/>
    <property type="evidence" value="ECO:0007669"/>
    <property type="project" value="InterPro"/>
</dbReference>
<protein>
    <submittedName>
        <fullName evidence="7">C-terminal binding protein</fullName>
    </submittedName>
</protein>
<dbReference type="RefSeq" id="WP_150027997.1">
    <property type="nucleotide sequence ID" value="NZ_CACRUA010000012.1"/>
</dbReference>
<dbReference type="EMBL" id="JAQLGM010000003">
    <property type="protein sequence ID" value="MDB1998972.1"/>
    <property type="molecule type" value="Genomic_DNA"/>
</dbReference>
<organism evidence="7 8">
    <name type="scientific">Clostridium symbiosum</name>
    <name type="common">Bacteroides symbiosus</name>
    <dbReference type="NCBI Taxonomy" id="1512"/>
    <lineage>
        <taxon>Bacteria</taxon>
        <taxon>Bacillati</taxon>
        <taxon>Bacillota</taxon>
        <taxon>Clostridia</taxon>
        <taxon>Lachnospirales</taxon>
        <taxon>Lachnospiraceae</taxon>
        <taxon>Otoolea</taxon>
    </lineage>
</organism>
<dbReference type="Gene3D" id="3.40.50.720">
    <property type="entry name" value="NAD(P)-binding Rossmann-like Domain"/>
    <property type="match status" value="2"/>
</dbReference>
<keyword evidence="2 4" id="KW-0560">Oxidoreductase</keyword>
<dbReference type="GO" id="GO:0016616">
    <property type="term" value="F:oxidoreductase activity, acting on the CH-OH group of donors, NAD or NADP as acceptor"/>
    <property type="evidence" value="ECO:0007669"/>
    <property type="project" value="InterPro"/>
</dbReference>
<evidence type="ECO:0000259" key="5">
    <source>
        <dbReference type="Pfam" id="PF00389"/>
    </source>
</evidence>
<dbReference type="InterPro" id="IPR043322">
    <property type="entry name" value="CtBP"/>
</dbReference>
<dbReference type="InterPro" id="IPR006140">
    <property type="entry name" value="D-isomer_DH_NAD-bd"/>
</dbReference>
<dbReference type="Pfam" id="PF00389">
    <property type="entry name" value="2-Hacid_dh"/>
    <property type="match status" value="1"/>
</dbReference>
<comment type="caution">
    <text evidence="7">The sequence shown here is derived from an EMBL/GenBank/DDBJ whole genome shotgun (WGS) entry which is preliminary data.</text>
</comment>
<name>A0AAW6AQC2_CLOSY</name>
<evidence type="ECO:0000256" key="2">
    <source>
        <dbReference type="ARBA" id="ARBA00023002"/>
    </source>
</evidence>
<evidence type="ECO:0000256" key="1">
    <source>
        <dbReference type="ARBA" id="ARBA00005854"/>
    </source>
</evidence>
<dbReference type="SUPFAM" id="SSF52283">
    <property type="entry name" value="Formate/glycerate dehydrogenase catalytic domain-like"/>
    <property type="match status" value="1"/>
</dbReference>